<gene>
    <name evidence="2" type="ORF">AVDCRST_MAG78-294</name>
</gene>
<sequence length="174" mass="17874">MAALMEKLGLGGREMTSSGHSKDFVLKVVQPSLVGLMDGSVSTLAPLFATAFATGDSRVTFLVGLAAAVGAAISMAFSEGLSDDGTLTGRGSPILRGSITGAATFVGGILHTLPFLLPQVGMALYVAFGVVGFELLAISFIRYRYFRMSFLVSSLQVMLGGALVFASGILIGSA</sequence>
<feature type="transmembrane region" description="Helical" evidence="1">
    <location>
        <begin position="150"/>
        <end position="171"/>
    </location>
</feature>
<evidence type="ECO:0000313" key="2">
    <source>
        <dbReference type="EMBL" id="CAA9409368.1"/>
    </source>
</evidence>
<dbReference type="AlphaFoldDB" id="A0A6J4P925"/>
<accession>A0A6J4P925</accession>
<proteinExistence type="predicted"/>
<keyword evidence="1" id="KW-1133">Transmembrane helix</keyword>
<name>A0A6J4P925_9ACTN</name>
<protein>
    <recommendedName>
        <fullName evidence="3">VIT family protein</fullName>
    </recommendedName>
</protein>
<reference evidence="2" key="1">
    <citation type="submission" date="2020-02" db="EMBL/GenBank/DDBJ databases">
        <authorList>
            <person name="Meier V. D."/>
        </authorList>
    </citation>
    <scope>NUCLEOTIDE SEQUENCE</scope>
    <source>
        <strain evidence="2">AVDCRST_MAG78</strain>
    </source>
</reference>
<feature type="transmembrane region" description="Helical" evidence="1">
    <location>
        <begin position="123"/>
        <end position="143"/>
    </location>
</feature>
<evidence type="ECO:0008006" key="3">
    <source>
        <dbReference type="Google" id="ProtNLM"/>
    </source>
</evidence>
<feature type="transmembrane region" description="Helical" evidence="1">
    <location>
        <begin position="99"/>
        <end position="117"/>
    </location>
</feature>
<keyword evidence="1" id="KW-0812">Transmembrane</keyword>
<evidence type="ECO:0000256" key="1">
    <source>
        <dbReference type="SAM" id="Phobius"/>
    </source>
</evidence>
<keyword evidence="1" id="KW-0472">Membrane</keyword>
<dbReference type="EMBL" id="CADCVB010000017">
    <property type="protein sequence ID" value="CAA9409368.1"/>
    <property type="molecule type" value="Genomic_DNA"/>
</dbReference>
<feature type="transmembrane region" description="Helical" evidence="1">
    <location>
        <begin position="59"/>
        <end position="78"/>
    </location>
</feature>
<organism evidence="2">
    <name type="scientific">uncultured Rubrobacteraceae bacterium</name>
    <dbReference type="NCBI Taxonomy" id="349277"/>
    <lineage>
        <taxon>Bacteria</taxon>
        <taxon>Bacillati</taxon>
        <taxon>Actinomycetota</taxon>
        <taxon>Rubrobacteria</taxon>
        <taxon>Rubrobacterales</taxon>
        <taxon>Rubrobacteraceae</taxon>
        <taxon>environmental samples</taxon>
    </lineage>
</organism>